<sequence length="134" mass="14253">MSDPANPYASTPSGAQPPYAAQPGYGQASPGQQTPYGTQPGCAPVSPSRFDSLRTYSTVITILSILSWFTLHLAVSIPVMIWAIILARKARAEETPADVRSAVRAARLVSIIMVVLQVIIVIVGIALFLMSLEA</sequence>
<keyword evidence="4" id="KW-1185">Reference proteome</keyword>
<organism evidence="3 4">
    <name type="scientific">Schaalia meyeri</name>
    <dbReference type="NCBI Taxonomy" id="52773"/>
    <lineage>
        <taxon>Bacteria</taxon>
        <taxon>Bacillati</taxon>
        <taxon>Actinomycetota</taxon>
        <taxon>Actinomycetes</taxon>
        <taxon>Actinomycetales</taxon>
        <taxon>Actinomycetaceae</taxon>
        <taxon>Schaalia</taxon>
    </lineage>
</organism>
<proteinExistence type="predicted"/>
<protein>
    <recommendedName>
        <fullName evidence="5">Interferon-induced transmembrane protein</fullName>
    </recommendedName>
</protein>
<keyword evidence="2" id="KW-0472">Membrane</keyword>
<dbReference type="RefSeq" id="WP_131800101.1">
    <property type="nucleotide sequence ID" value="NZ_CP012072.1"/>
</dbReference>
<evidence type="ECO:0008006" key="5">
    <source>
        <dbReference type="Google" id="ProtNLM"/>
    </source>
</evidence>
<gene>
    <name evidence="3" type="ORF">I6H42_08245</name>
</gene>
<keyword evidence="2" id="KW-1133">Transmembrane helix</keyword>
<evidence type="ECO:0000256" key="1">
    <source>
        <dbReference type="SAM" id="MobiDB-lite"/>
    </source>
</evidence>
<evidence type="ECO:0000313" key="4">
    <source>
        <dbReference type="Proteomes" id="UP000595220"/>
    </source>
</evidence>
<evidence type="ECO:0000256" key="2">
    <source>
        <dbReference type="SAM" id="Phobius"/>
    </source>
</evidence>
<keyword evidence="2" id="KW-0812">Transmembrane</keyword>
<dbReference type="Proteomes" id="UP000595220">
    <property type="component" value="Chromosome"/>
</dbReference>
<dbReference type="EMBL" id="CP066065">
    <property type="protein sequence ID" value="QQC43749.1"/>
    <property type="molecule type" value="Genomic_DNA"/>
</dbReference>
<evidence type="ECO:0000313" key="3">
    <source>
        <dbReference type="EMBL" id="QQC43749.1"/>
    </source>
</evidence>
<feature type="transmembrane region" description="Helical" evidence="2">
    <location>
        <begin position="108"/>
        <end position="132"/>
    </location>
</feature>
<feature type="transmembrane region" description="Helical" evidence="2">
    <location>
        <begin position="59"/>
        <end position="87"/>
    </location>
</feature>
<dbReference type="AlphaFoldDB" id="A0AAQ0BVU2"/>
<reference evidence="3 4" key="1">
    <citation type="submission" date="2020-12" db="EMBL/GenBank/DDBJ databases">
        <title>FDA dAtabase for Regulatory Grade micrObial Sequences (FDA-ARGOS): Supporting development and validation of Infectious Disease Dx tests.</title>
        <authorList>
            <person name="Sproer C."/>
            <person name="Gronow S."/>
            <person name="Severitt S."/>
            <person name="Schroder I."/>
            <person name="Tallon L."/>
            <person name="Sadzewicz L."/>
            <person name="Zhao X."/>
            <person name="Boylan J."/>
            <person name="Ott S."/>
            <person name="Bowen H."/>
            <person name="Vavikolanu K."/>
            <person name="Mehta A."/>
            <person name="Aluvathingal J."/>
            <person name="Nadendla S."/>
            <person name="Lowell S."/>
            <person name="Myers T."/>
            <person name="Yan Y."/>
            <person name="Sichtig H."/>
        </authorList>
    </citation>
    <scope>NUCLEOTIDE SEQUENCE [LARGE SCALE GENOMIC DNA]</scope>
    <source>
        <strain evidence="3 4">FDAARGOS_985</strain>
    </source>
</reference>
<feature type="region of interest" description="Disordered" evidence="1">
    <location>
        <begin position="1"/>
        <end position="43"/>
    </location>
</feature>
<accession>A0AAQ0BVU2</accession>
<name>A0AAQ0BVU2_9ACTO</name>